<gene>
    <name evidence="3" type="ORF">EKO27_g5735</name>
</gene>
<dbReference type="Pfam" id="PF20789">
    <property type="entry name" value="4HBT_3C"/>
    <property type="match status" value="1"/>
</dbReference>
<dbReference type="SUPFAM" id="SSF54637">
    <property type="entry name" value="Thioesterase/thiol ester dehydrase-isomerase"/>
    <property type="match status" value="1"/>
</dbReference>
<reference evidence="3 4" key="1">
    <citation type="submission" date="2018-12" db="EMBL/GenBank/DDBJ databases">
        <title>Draft genome sequence of Xylaria grammica IHI A82.</title>
        <authorList>
            <person name="Buettner E."/>
            <person name="Kellner H."/>
        </authorList>
    </citation>
    <scope>NUCLEOTIDE SEQUENCE [LARGE SCALE GENOMIC DNA]</scope>
    <source>
        <strain evidence="3 4">IHI A82</strain>
    </source>
</reference>
<dbReference type="InterPro" id="IPR052389">
    <property type="entry name" value="Sec_Metab_Biosynth-Assoc"/>
</dbReference>
<proteinExistence type="predicted"/>
<accession>A0A439D4N4</accession>
<dbReference type="Proteomes" id="UP000286045">
    <property type="component" value="Unassembled WGS sequence"/>
</dbReference>
<dbReference type="InterPro" id="IPR049449">
    <property type="entry name" value="TesB_ACOT8-like_N"/>
</dbReference>
<dbReference type="AlphaFoldDB" id="A0A439D4N4"/>
<evidence type="ECO:0000313" key="4">
    <source>
        <dbReference type="Proteomes" id="UP000286045"/>
    </source>
</evidence>
<name>A0A439D4N4_9PEZI</name>
<sequence>MAHNLQEQIALKQVSPNTYTVGWHADWTLGSTLFGGSLTSMIHAAATAHLKADPKLAARNQPDVLGLHIDFLRPCNRCESSITVTPLKLGATTCTIQLHLSQNGQLKVIASATSTNFDRQFGPTASTAWRLLPPPKPVPDFQRVLARLPDDNWLPARYTGDIIATTKNLIVLNPRGGFPVDGICDGWYGLIDDAEDMDATYVSMMTDIIPSMSDTLLRNDGLYDAHAFFAKLERWAADHPGVPAEITNSLADALRASVYNQTATLDIEFKRRIPKGTRFLFTRVATKMLHEGRMDVDITMCDETMELLCSARQLILVLDAERKFRPAPRSKSTL</sequence>
<evidence type="ECO:0000259" key="2">
    <source>
        <dbReference type="Pfam" id="PF20789"/>
    </source>
</evidence>
<dbReference type="STRING" id="363999.A0A439D4N4"/>
<dbReference type="Gene3D" id="2.40.160.210">
    <property type="entry name" value="Acyl-CoA thioesterase, double hotdog domain"/>
    <property type="match status" value="1"/>
</dbReference>
<dbReference type="InterPro" id="IPR042171">
    <property type="entry name" value="Acyl-CoA_hotdog"/>
</dbReference>
<feature type="domain" description="Acyl-CoA thioesterase-like N-terminal HotDog" evidence="1">
    <location>
        <begin position="24"/>
        <end position="114"/>
    </location>
</feature>
<organism evidence="3 4">
    <name type="scientific">Xylaria grammica</name>
    <dbReference type="NCBI Taxonomy" id="363999"/>
    <lineage>
        <taxon>Eukaryota</taxon>
        <taxon>Fungi</taxon>
        <taxon>Dikarya</taxon>
        <taxon>Ascomycota</taxon>
        <taxon>Pezizomycotina</taxon>
        <taxon>Sordariomycetes</taxon>
        <taxon>Xylariomycetidae</taxon>
        <taxon>Xylariales</taxon>
        <taxon>Xylariaceae</taxon>
        <taxon>Xylaria</taxon>
    </lineage>
</organism>
<comment type="caution">
    <text evidence="3">The sequence shown here is derived from an EMBL/GenBank/DDBJ whole genome shotgun (WGS) entry which is preliminary data.</text>
</comment>
<dbReference type="PANTHER" id="PTHR38110:SF4">
    <property type="entry name" value="THIOESTERASE-LIKE SUPERFAMILY-DOMAIN-CONTAINING PROTEIN"/>
    <property type="match status" value="1"/>
</dbReference>
<dbReference type="Pfam" id="PF13622">
    <property type="entry name" value="4HBT_3"/>
    <property type="match status" value="1"/>
</dbReference>
<dbReference type="PANTHER" id="PTHR38110">
    <property type="entry name" value="CHROMOSOME 23, WHOLE GENOME SHOTGUN SEQUENCE"/>
    <property type="match status" value="1"/>
</dbReference>
<feature type="domain" description="Acyl-CoA thioesterase-like C-terminal" evidence="2">
    <location>
        <begin position="171"/>
        <end position="317"/>
    </location>
</feature>
<evidence type="ECO:0000313" key="3">
    <source>
        <dbReference type="EMBL" id="RWA09365.1"/>
    </source>
</evidence>
<protein>
    <recommendedName>
        <fullName evidence="5">Thioesterase domain-containing protein</fullName>
    </recommendedName>
</protein>
<keyword evidence="4" id="KW-1185">Reference proteome</keyword>
<dbReference type="InterPro" id="IPR029069">
    <property type="entry name" value="HotDog_dom_sf"/>
</dbReference>
<evidence type="ECO:0008006" key="5">
    <source>
        <dbReference type="Google" id="ProtNLM"/>
    </source>
</evidence>
<dbReference type="InterPro" id="IPR049450">
    <property type="entry name" value="ACOT8-like_C"/>
</dbReference>
<dbReference type="EMBL" id="RYZI01000157">
    <property type="protein sequence ID" value="RWA09365.1"/>
    <property type="molecule type" value="Genomic_DNA"/>
</dbReference>
<evidence type="ECO:0000259" key="1">
    <source>
        <dbReference type="Pfam" id="PF13622"/>
    </source>
</evidence>